<name>A0A7S2BT59_9DINO</name>
<evidence type="ECO:0000259" key="5">
    <source>
        <dbReference type="PROSITE" id="PS50072"/>
    </source>
</evidence>
<proteinExistence type="predicted"/>
<organism evidence="6">
    <name type="scientific">Alexandrium andersonii</name>
    <dbReference type="NCBI Taxonomy" id="327968"/>
    <lineage>
        <taxon>Eukaryota</taxon>
        <taxon>Sar</taxon>
        <taxon>Alveolata</taxon>
        <taxon>Dinophyceae</taxon>
        <taxon>Gonyaulacales</taxon>
        <taxon>Pyrocystaceae</taxon>
        <taxon>Alexandrium</taxon>
    </lineage>
</organism>
<dbReference type="EC" id="5.2.1.8" evidence="1"/>
<keyword evidence="2" id="KW-0697">Rotamase</keyword>
<evidence type="ECO:0000256" key="2">
    <source>
        <dbReference type="ARBA" id="ARBA00023110"/>
    </source>
</evidence>
<dbReference type="Gene3D" id="2.40.100.10">
    <property type="entry name" value="Cyclophilin-like"/>
    <property type="match status" value="1"/>
</dbReference>
<dbReference type="Pfam" id="PF00160">
    <property type="entry name" value="Pro_isomerase"/>
    <property type="match status" value="1"/>
</dbReference>
<sequence>MVVLRTLAALCALACTAWAEGDFRVKFDIMTGGKEGSFVVNVHEDWAPTGAARFKELVQAGFFNNIRVFRVIPSFMAQFGISGNPQITAAWTDKTIQDDPVKKSNLPGFVTFAKTMLPNSRTTQIFINDGDNARLDNQGFAPFGEVEGDGMDVVRSIYDCGEEPNQGQIMDEGNRYLDANFPELTQIVKASVIGANEL</sequence>
<feature type="signal peptide" evidence="4">
    <location>
        <begin position="1"/>
        <end position="19"/>
    </location>
</feature>
<keyword evidence="3" id="KW-0413">Isomerase</keyword>
<evidence type="ECO:0000256" key="4">
    <source>
        <dbReference type="SAM" id="SignalP"/>
    </source>
</evidence>
<feature type="domain" description="PPIase cyclophilin-type" evidence="5">
    <location>
        <begin position="36"/>
        <end position="193"/>
    </location>
</feature>
<dbReference type="SUPFAM" id="SSF50891">
    <property type="entry name" value="Cyclophilin-like"/>
    <property type="match status" value="1"/>
</dbReference>
<dbReference type="PANTHER" id="PTHR43246">
    <property type="entry name" value="PEPTIDYL-PROLYL CIS-TRANS ISOMERASE CYP38, CHLOROPLASTIC"/>
    <property type="match status" value="1"/>
</dbReference>
<evidence type="ECO:0000313" key="6">
    <source>
        <dbReference type="EMBL" id="CAD9404750.1"/>
    </source>
</evidence>
<reference evidence="6" key="1">
    <citation type="submission" date="2021-01" db="EMBL/GenBank/DDBJ databases">
        <authorList>
            <person name="Corre E."/>
            <person name="Pelletier E."/>
            <person name="Niang G."/>
            <person name="Scheremetjew M."/>
            <person name="Finn R."/>
            <person name="Kale V."/>
            <person name="Holt S."/>
            <person name="Cochrane G."/>
            <person name="Meng A."/>
            <person name="Brown T."/>
            <person name="Cohen L."/>
        </authorList>
    </citation>
    <scope>NUCLEOTIDE SEQUENCE</scope>
    <source>
        <strain evidence="6">CCMP2222</strain>
    </source>
</reference>
<dbReference type="PROSITE" id="PS50072">
    <property type="entry name" value="CSA_PPIASE_2"/>
    <property type="match status" value="1"/>
</dbReference>
<dbReference type="EMBL" id="HBGQ01026051">
    <property type="protein sequence ID" value="CAD9404750.1"/>
    <property type="molecule type" value="Transcribed_RNA"/>
</dbReference>
<keyword evidence="4" id="KW-0732">Signal</keyword>
<gene>
    <name evidence="6" type="ORF">AAND1436_LOCUS12821</name>
</gene>
<feature type="chain" id="PRO_5030874381" description="peptidylprolyl isomerase" evidence="4">
    <location>
        <begin position="20"/>
        <end position="198"/>
    </location>
</feature>
<dbReference type="InterPro" id="IPR002130">
    <property type="entry name" value="Cyclophilin-type_PPIase_dom"/>
</dbReference>
<dbReference type="InterPro" id="IPR029000">
    <property type="entry name" value="Cyclophilin-like_dom_sf"/>
</dbReference>
<accession>A0A7S2BT59</accession>
<dbReference type="GO" id="GO:0003755">
    <property type="term" value="F:peptidyl-prolyl cis-trans isomerase activity"/>
    <property type="evidence" value="ECO:0007669"/>
    <property type="project" value="UniProtKB-KW"/>
</dbReference>
<dbReference type="InterPro" id="IPR044665">
    <property type="entry name" value="E_coli_cyclophilin_A-like"/>
</dbReference>
<evidence type="ECO:0000256" key="1">
    <source>
        <dbReference type="ARBA" id="ARBA00013194"/>
    </source>
</evidence>
<dbReference type="AlphaFoldDB" id="A0A7S2BT59"/>
<evidence type="ECO:0000256" key="3">
    <source>
        <dbReference type="ARBA" id="ARBA00023235"/>
    </source>
</evidence>
<protein>
    <recommendedName>
        <fullName evidence="1">peptidylprolyl isomerase</fullName>
        <ecNumber evidence="1">5.2.1.8</ecNumber>
    </recommendedName>
</protein>